<sequence>MSSPFNEKLNRLMSATSMTPSSKDETLPTSAFSEPSEPSELAPGNNSKDQVARPQEENPQVILVKDRSHQATQSKGGAGSTKAST</sequence>
<gene>
    <name evidence="2" type="ORF">DFH05DRAFT_1528853</name>
</gene>
<comment type="caution">
    <text evidence="2">The sequence shown here is derived from an EMBL/GenBank/DDBJ whole genome shotgun (WGS) entry which is preliminary data.</text>
</comment>
<proteinExistence type="predicted"/>
<protein>
    <submittedName>
        <fullName evidence="2">Uncharacterized protein</fullName>
    </submittedName>
</protein>
<name>A0A9W8TV14_9AGAR</name>
<evidence type="ECO:0000256" key="1">
    <source>
        <dbReference type="SAM" id="MobiDB-lite"/>
    </source>
</evidence>
<feature type="compositionally biased region" description="Polar residues" evidence="1">
    <location>
        <begin position="13"/>
        <end position="33"/>
    </location>
</feature>
<feature type="compositionally biased region" description="Polar residues" evidence="1">
    <location>
        <begin position="70"/>
        <end position="85"/>
    </location>
</feature>
<evidence type="ECO:0000313" key="2">
    <source>
        <dbReference type="EMBL" id="KAJ3741031.1"/>
    </source>
</evidence>
<organism evidence="2 3">
    <name type="scientific">Lentinula detonsa</name>
    <dbReference type="NCBI Taxonomy" id="2804962"/>
    <lineage>
        <taxon>Eukaryota</taxon>
        <taxon>Fungi</taxon>
        <taxon>Dikarya</taxon>
        <taxon>Basidiomycota</taxon>
        <taxon>Agaricomycotina</taxon>
        <taxon>Agaricomycetes</taxon>
        <taxon>Agaricomycetidae</taxon>
        <taxon>Agaricales</taxon>
        <taxon>Marasmiineae</taxon>
        <taxon>Omphalotaceae</taxon>
        <taxon>Lentinula</taxon>
    </lineage>
</organism>
<dbReference type="EMBL" id="JANVFU010000013">
    <property type="protein sequence ID" value="KAJ3741031.1"/>
    <property type="molecule type" value="Genomic_DNA"/>
</dbReference>
<reference evidence="2 3" key="1">
    <citation type="journal article" date="2023" name="Proc. Natl. Acad. Sci. U.S.A.">
        <title>A global phylogenomic analysis of the shiitake genus Lentinula.</title>
        <authorList>
            <person name="Sierra-Patev S."/>
            <person name="Min B."/>
            <person name="Naranjo-Ortiz M."/>
            <person name="Looney B."/>
            <person name="Konkel Z."/>
            <person name="Slot J.C."/>
            <person name="Sakamoto Y."/>
            <person name="Steenwyk J.L."/>
            <person name="Rokas A."/>
            <person name="Carro J."/>
            <person name="Camarero S."/>
            <person name="Ferreira P."/>
            <person name="Molpeceres G."/>
            <person name="Ruiz-Duenas F.J."/>
            <person name="Serrano A."/>
            <person name="Henrissat B."/>
            <person name="Drula E."/>
            <person name="Hughes K.W."/>
            <person name="Mata J.L."/>
            <person name="Ishikawa N.K."/>
            <person name="Vargas-Isla R."/>
            <person name="Ushijima S."/>
            <person name="Smith C.A."/>
            <person name="Donoghue J."/>
            <person name="Ahrendt S."/>
            <person name="Andreopoulos W."/>
            <person name="He G."/>
            <person name="LaButti K."/>
            <person name="Lipzen A."/>
            <person name="Ng V."/>
            <person name="Riley R."/>
            <person name="Sandor L."/>
            <person name="Barry K."/>
            <person name="Martinez A.T."/>
            <person name="Xiao Y."/>
            <person name="Gibbons J.G."/>
            <person name="Terashima K."/>
            <person name="Grigoriev I.V."/>
            <person name="Hibbett D."/>
        </authorList>
    </citation>
    <scope>NUCLEOTIDE SEQUENCE [LARGE SCALE GENOMIC DNA]</scope>
    <source>
        <strain evidence="2 3">TFB7810</strain>
    </source>
</reference>
<accession>A0A9W8TV14</accession>
<dbReference type="Proteomes" id="UP001142393">
    <property type="component" value="Unassembled WGS sequence"/>
</dbReference>
<keyword evidence="3" id="KW-1185">Reference proteome</keyword>
<evidence type="ECO:0000313" key="3">
    <source>
        <dbReference type="Proteomes" id="UP001142393"/>
    </source>
</evidence>
<dbReference type="AlphaFoldDB" id="A0A9W8TV14"/>
<feature type="region of interest" description="Disordered" evidence="1">
    <location>
        <begin position="1"/>
        <end position="85"/>
    </location>
</feature>